<gene>
    <name evidence="2" type="ORF">MUK42_35065</name>
</gene>
<evidence type="ECO:0000313" key="3">
    <source>
        <dbReference type="Proteomes" id="UP001055439"/>
    </source>
</evidence>
<protein>
    <submittedName>
        <fullName evidence="2">Uncharacterized protein</fullName>
    </submittedName>
</protein>
<evidence type="ECO:0000256" key="1">
    <source>
        <dbReference type="SAM" id="MobiDB-lite"/>
    </source>
</evidence>
<dbReference type="AlphaFoldDB" id="A0A9E7FCV4"/>
<name>A0A9E7FCV4_9LILI</name>
<feature type="compositionally biased region" description="Basic and acidic residues" evidence="1">
    <location>
        <begin position="18"/>
        <end position="40"/>
    </location>
</feature>
<proteinExistence type="predicted"/>
<keyword evidence="3" id="KW-1185">Reference proteome</keyword>
<sequence>MAMSSIDVAAGPRNQKLAGHEGKEQVAGERLNYKKREGGQRGRRGCGVEEAGGEREEGVAARPQRRRTGGGVRDLVSRGRAAEGAVLTDVNHAHVDAAYSRRAFFADRNGTHSEITKI</sequence>
<organism evidence="2 3">
    <name type="scientific">Musa troglodytarum</name>
    <name type="common">fe'i banana</name>
    <dbReference type="NCBI Taxonomy" id="320322"/>
    <lineage>
        <taxon>Eukaryota</taxon>
        <taxon>Viridiplantae</taxon>
        <taxon>Streptophyta</taxon>
        <taxon>Embryophyta</taxon>
        <taxon>Tracheophyta</taxon>
        <taxon>Spermatophyta</taxon>
        <taxon>Magnoliopsida</taxon>
        <taxon>Liliopsida</taxon>
        <taxon>Zingiberales</taxon>
        <taxon>Musaceae</taxon>
        <taxon>Musa</taxon>
    </lineage>
</organism>
<dbReference type="OrthoDB" id="10543274at2759"/>
<reference evidence="2" key="1">
    <citation type="submission" date="2022-05" db="EMBL/GenBank/DDBJ databases">
        <title>The Musa troglodytarum L. genome provides insights into the mechanism of non-climacteric behaviour and enrichment of carotenoids.</title>
        <authorList>
            <person name="Wang J."/>
        </authorList>
    </citation>
    <scope>NUCLEOTIDE SEQUENCE</scope>
    <source>
        <tissue evidence="2">Leaf</tissue>
    </source>
</reference>
<feature type="region of interest" description="Disordered" evidence="1">
    <location>
        <begin position="1"/>
        <end position="78"/>
    </location>
</feature>
<accession>A0A9E7FCV4</accession>
<dbReference type="Proteomes" id="UP001055439">
    <property type="component" value="Chromosome 3"/>
</dbReference>
<dbReference type="EMBL" id="CP097505">
    <property type="protein sequence ID" value="URD91518.1"/>
    <property type="molecule type" value="Genomic_DNA"/>
</dbReference>
<evidence type="ECO:0000313" key="2">
    <source>
        <dbReference type="EMBL" id="URD91518.1"/>
    </source>
</evidence>